<gene>
    <name evidence="3" type="ORF">ADIS_0534</name>
</gene>
<protein>
    <recommendedName>
        <fullName evidence="2">DUF4174 domain-containing protein</fullName>
    </recommendedName>
</protein>
<feature type="domain" description="DUF4174" evidence="2">
    <location>
        <begin position="20"/>
        <end position="133"/>
    </location>
</feature>
<dbReference type="OrthoDB" id="7362103at2"/>
<dbReference type="Pfam" id="PF13778">
    <property type="entry name" value="DUF4174"/>
    <property type="match status" value="1"/>
</dbReference>
<evidence type="ECO:0000259" key="2">
    <source>
        <dbReference type="Pfam" id="PF13778"/>
    </source>
</evidence>
<evidence type="ECO:0000313" key="3">
    <source>
        <dbReference type="EMBL" id="EON78941.1"/>
    </source>
</evidence>
<keyword evidence="1" id="KW-0732">Signal</keyword>
<proteinExistence type="predicted"/>
<organism evidence="3 4">
    <name type="scientific">Lunatimonas lonarensis</name>
    <dbReference type="NCBI Taxonomy" id="1232681"/>
    <lineage>
        <taxon>Bacteria</taxon>
        <taxon>Pseudomonadati</taxon>
        <taxon>Bacteroidota</taxon>
        <taxon>Cytophagia</taxon>
        <taxon>Cytophagales</taxon>
        <taxon>Cyclobacteriaceae</taxon>
    </lineage>
</organism>
<dbReference type="Proteomes" id="UP000013909">
    <property type="component" value="Unassembled WGS sequence"/>
</dbReference>
<dbReference type="InterPro" id="IPR025232">
    <property type="entry name" value="DUF4174"/>
</dbReference>
<dbReference type="RefSeq" id="WP_010852683.1">
    <property type="nucleotide sequence ID" value="NZ_AQHR01000021.1"/>
</dbReference>
<dbReference type="AlphaFoldDB" id="R7ZXQ9"/>
<dbReference type="STRING" id="1232681.ADIS_0534"/>
<accession>R7ZXQ9</accession>
<name>R7ZXQ9_9BACT</name>
<dbReference type="EMBL" id="AQHR01000021">
    <property type="protein sequence ID" value="EON78941.1"/>
    <property type="molecule type" value="Genomic_DNA"/>
</dbReference>
<reference evidence="3 4" key="1">
    <citation type="submission" date="2013-02" db="EMBL/GenBank/DDBJ databases">
        <title>A novel strain isolated from Lonar lake, Maharashtra, India.</title>
        <authorList>
            <person name="Singh A."/>
        </authorList>
    </citation>
    <scope>NUCLEOTIDE SEQUENCE [LARGE SCALE GENOMIC DNA]</scope>
    <source>
        <strain evidence="3 4">AK24</strain>
    </source>
</reference>
<evidence type="ECO:0000313" key="4">
    <source>
        <dbReference type="Proteomes" id="UP000013909"/>
    </source>
</evidence>
<comment type="caution">
    <text evidence="3">The sequence shown here is derived from an EMBL/GenBank/DDBJ whole genome shotgun (WGS) entry which is preliminary data.</text>
</comment>
<sequence>MKGFGLVVFLLVLYADTITLEDLRWKHRVLFVFPPEEQPDSFFWEVSDSLLVSFSERDLLYFVFEDSVLSNSDYTFEPLYREFLRKKYVLGSKDLCWVLIGKDGGSKMRREGSLPDWDELFGVIDAMPMRVREMGRMVGS</sequence>
<evidence type="ECO:0000256" key="1">
    <source>
        <dbReference type="ARBA" id="ARBA00022729"/>
    </source>
</evidence>
<keyword evidence="4" id="KW-1185">Reference proteome</keyword>